<reference evidence="3" key="1">
    <citation type="journal article" date="2019" name="Gigascience">
        <title>De novo genome assembly of the endangered Acer yangbiense, a plant species with extremely small populations endemic to Yunnan Province, China.</title>
        <authorList>
            <person name="Yang J."/>
            <person name="Wariss H.M."/>
            <person name="Tao L."/>
            <person name="Zhang R."/>
            <person name="Yun Q."/>
            <person name="Hollingsworth P."/>
            <person name="Dao Z."/>
            <person name="Luo G."/>
            <person name="Guo H."/>
            <person name="Ma Y."/>
            <person name="Sun W."/>
        </authorList>
    </citation>
    <scope>NUCLEOTIDE SEQUENCE [LARGE SCALE GENOMIC DNA]</scope>
    <source>
        <strain evidence="3">cv. Malutang</strain>
    </source>
</reference>
<feature type="region of interest" description="Disordered" evidence="1">
    <location>
        <begin position="65"/>
        <end position="90"/>
    </location>
</feature>
<organism evidence="2 3">
    <name type="scientific">Acer yangbiense</name>
    <dbReference type="NCBI Taxonomy" id="1000413"/>
    <lineage>
        <taxon>Eukaryota</taxon>
        <taxon>Viridiplantae</taxon>
        <taxon>Streptophyta</taxon>
        <taxon>Embryophyta</taxon>
        <taxon>Tracheophyta</taxon>
        <taxon>Spermatophyta</taxon>
        <taxon>Magnoliopsida</taxon>
        <taxon>eudicotyledons</taxon>
        <taxon>Gunneridae</taxon>
        <taxon>Pentapetalae</taxon>
        <taxon>rosids</taxon>
        <taxon>malvids</taxon>
        <taxon>Sapindales</taxon>
        <taxon>Sapindaceae</taxon>
        <taxon>Hippocastanoideae</taxon>
        <taxon>Acereae</taxon>
        <taxon>Acer</taxon>
    </lineage>
</organism>
<dbReference type="EMBL" id="VAHF01000011">
    <property type="protein sequence ID" value="TXG51121.1"/>
    <property type="molecule type" value="Genomic_DNA"/>
</dbReference>
<evidence type="ECO:0000313" key="3">
    <source>
        <dbReference type="Proteomes" id="UP000323000"/>
    </source>
</evidence>
<name>A0A5C7H2L0_9ROSI</name>
<dbReference type="Proteomes" id="UP000323000">
    <property type="component" value="Chromosome 11"/>
</dbReference>
<comment type="caution">
    <text evidence="2">The sequence shown here is derived from an EMBL/GenBank/DDBJ whole genome shotgun (WGS) entry which is preliminary data.</text>
</comment>
<gene>
    <name evidence="2" type="ORF">EZV62_023645</name>
</gene>
<keyword evidence="3" id="KW-1185">Reference proteome</keyword>
<sequence>MAAISHYCARAAVKEDKVVKFVHSRLTKSAYLQTYVGMLHPIPNRNRWPEVPPCIMVPGISEFMNPPPRTVQPGKPKKLRNREPDEAPKVGRSGIVICKLYHQVGHIKRSCQRRHDNQTEGGSVGASSSH</sequence>
<accession>A0A5C7H2L0</accession>
<evidence type="ECO:0000256" key="1">
    <source>
        <dbReference type="SAM" id="MobiDB-lite"/>
    </source>
</evidence>
<feature type="region of interest" description="Disordered" evidence="1">
    <location>
        <begin position="109"/>
        <end position="130"/>
    </location>
</feature>
<protein>
    <submittedName>
        <fullName evidence="2">Uncharacterized protein</fullName>
    </submittedName>
</protein>
<dbReference type="AlphaFoldDB" id="A0A5C7H2L0"/>
<proteinExistence type="predicted"/>
<feature type="compositionally biased region" description="Polar residues" evidence="1">
    <location>
        <begin position="119"/>
        <end position="130"/>
    </location>
</feature>
<dbReference type="OrthoDB" id="1748081at2759"/>
<evidence type="ECO:0000313" key="2">
    <source>
        <dbReference type="EMBL" id="TXG51121.1"/>
    </source>
</evidence>